<dbReference type="PANTHER" id="PTHR24369">
    <property type="entry name" value="ANTIGEN BSP, PUTATIVE-RELATED"/>
    <property type="match status" value="1"/>
</dbReference>
<feature type="signal peptide" evidence="4">
    <location>
        <begin position="1"/>
        <end position="20"/>
    </location>
</feature>
<keyword evidence="6" id="KW-1185">Reference proteome</keyword>
<accession>A0A9P0FKT7</accession>
<evidence type="ECO:0000313" key="6">
    <source>
        <dbReference type="Proteomes" id="UP001154078"/>
    </source>
</evidence>
<proteinExistence type="predicted"/>
<evidence type="ECO:0000256" key="2">
    <source>
        <dbReference type="ARBA" id="ARBA00022729"/>
    </source>
</evidence>
<evidence type="ECO:0000313" key="5">
    <source>
        <dbReference type="EMBL" id="CAH0557836.1"/>
    </source>
</evidence>
<organism evidence="5 6">
    <name type="scientific">Brassicogethes aeneus</name>
    <name type="common">Rape pollen beetle</name>
    <name type="synonym">Meligethes aeneus</name>
    <dbReference type="NCBI Taxonomy" id="1431903"/>
    <lineage>
        <taxon>Eukaryota</taxon>
        <taxon>Metazoa</taxon>
        <taxon>Ecdysozoa</taxon>
        <taxon>Arthropoda</taxon>
        <taxon>Hexapoda</taxon>
        <taxon>Insecta</taxon>
        <taxon>Pterygota</taxon>
        <taxon>Neoptera</taxon>
        <taxon>Endopterygota</taxon>
        <taxon>Coleoptera</taxon>
        <taxon>Polyphaga</taxon>
        <taxon>Cucujiformia</taxon>
        <taxon>Nitidulidae</taxon>
        <taxon>Meligethinae</taxon>
        <taxon>Brassicogethes</taxon>
    </lineage>
</organism>
<keyword evidence="2 4" id="KW-0732">Signal</keyword>
<name>A0A9P0FKT7_BRAAE</name>
<protein>
    <submittedName>
        <fullName evidence="5">Uncharacterized protein</fullName>
    </submittedName>
</protein>
<gene>
    <name evidence="5" type="ORF">MELIAE_LOCUS8445</name>
</gene>
<dbReference type="InterPro" id="IPR001611">
    <property type="entry name" value="Leu-rich_rpt"/>
</dbReference>
<dbReference type="SUPFAM" id="SSF52058">
    <property type="entry name" value="L domain-like"/>
    <property type="match status" value="1"/>
</dbReference>
<dbReference type="InterPro" id="IPR032675">
    <property type="entry name" value="LRR_dom_sf"/>
</dbReference>
<feature type="chain" id="PRO_5040164675" evidence="4">
    <location>
        <begin position="21"/>
        <end position="277"/>
    </location>
</feature>
<dbReference type="Pfam" id="PF13855">
    <property type="entry name" value="LRR_8"/>
    <property type="match status" value="3"/>
</dbReference>
<sequence>MHIARFCIVPLTILLIFCEARKYEDAKQVRNFRIGDPIELKIVSDRLEFRDVEGELPRNMFVKLPQLAHLKITGNISYIEPGAFSGLHALVDLDLFQNKIRYLLNGTFKEAHNLKYLNLGENELNYLEPKTFNGLTSLETLNMSFNRDLKVLRDNIYYGLSNLKKLNLIDCGLHDIHRSAFYGLERLESLDLSKNNLKFVTSENFDDLIKMFDLNLSYNRIQQLQANSFSKRLYALRRLNLLYNNMNCTDAKRVAKEFSSTVQVIYRTPDGAGCKAV</sequence>
<dbReference type="InterPro" id="IPR003591">
    <property type="entry name" value="Leu-rich_rpt_typical-subtyp"/>
</dbReference>
<dbReference type="SMART" id="SM00369">
    <property type="entry name" value="LRR_TYP"/>
    <property type="match status" value="7"/>
</dbReference>
<dbReference type="EMBL" id="OV121136">
    <property type="protein sequence ID" value="CAH0557836.1"/>
    <property type="molecule type" value="Genomic_DNA"/>
</dbReference>
<evidence type="ECO:0000256" key="3">
    <source>
        <dbReference type="ARBA" id="ARBA00022737"/>
    </source>
</evidence>
<reference evidence="5" key="1">
    <citation type="submission" date="2021-12" db="EMBL/GenBank/DDBJ databases">
        <authorList>
            <person name="King R."/>
        </authorList>
    </citation>
    <scope>NUCLEOTIDE SEQUENCE</scope>
</reference>
<evidence type="ECO:0000256" key="1">
    <source>
        <dbReference type="ARBA" id="ARBA00022614"/>
    </source>
</evidence>
<dbReference type="InterPro" id="IPR050541">
    <property type="entry name" value="LRR_TM_domain-containing"/>
</dbReference>
<dbReference type="Gene3D" id="3.80.10.10">
    <property type="entry name" value="Ribonuclease Inhibitor"/>
    <property type="match status" value="1"/>
</dbReference>
<dbReference type="GO" id="GO:0005886">
    <property type="term" value="C:plasma membrane"/>
    <property type="evidence" value="ECO:0007669"/>
    <property type="project" value="TreeGrafter"/>
</dbReference>
<keyword evidence="1" id="KW-0433">Leucine-rich repeat</keyword>
<dbReference type="AlphaFoldDB" id="A0A9P0FKT7"/>
<dbReference type="PANTHER" id="PTHR24369:SF210">
    <property type="entry name" value="CHAOPTIN-RELATED"/>
    <property type="match status" value="1"/>
</dbReference>
<keyword evidence="3" id="KW-0677">Repeat</keyword>
<dbReference type="OrthoDB" id="676979at2759"/>
<evidence type="ECO:0000256" key="4">
    <source>
        <dbReference type="SAM" id="SignalP"/>
    </source>
</evidence>
<dbReference type="Proteomes" id="UP001154078">
    <property type="component" value="Chromosome 5"/>
</dbReference>